<dbReference type="GO" id="GO:0016829">
    <property type="term" value="F:lyase activity"/>
    <property type="evidence" value="ECO:0007669"/>
    <property type="project" value="UniProtKB-KW"/>
</dbReference>
<dbReference type="AlphaFoldDB" id="A0A2S8BMU5"/>
<dbReference type="InterPro" id="IPR016790">
    <property type="entry name" value="Thiol_ester_hydratase_Rv0216"/>
</dbReference>
<feature type="region of interest" description="Disordered" evidence="1">
    <location>
        <begin position="162"/>
        <end position="184"/>
    </location>
</feature>
<keyword evidence="2" id="KW-0456">Lyase</keyword>
<accession>A0A2S8BMU5</accession>
<dbReference type="InterPro" id="IPR052342">
    <property type="entry name" value="MCH/BMMD"/>
</dbReference>
<gene>
    <name evidence="2" type="primary">mch_1</name>
    <name evidence="2" type="ORF">C1Y40_01781</name>
</gene>
<dbReference type="PANTHER" id="PTHR43664:SF1">
    <property type="entry name" value="BETA-METHYLMALYL-COA DEHYDRATASE"/>
    <property type="match status" value="1"/>
</dbReference>
<evidence type="ECO:0000313" key="3">
    <source>
        <dbReference type="Proteomes" id="UP000238296"/>
    </source>
</evidence>
<evidence type="ECO:0000313" key="2">
    <source>
        <dbReference type="EMBL" id="PQM47958.1"/>
    </source>
</evidence>
<dbReference type="PANTHER" id="PTHR43664">
    <property type="entry name" value="MONOAMINE OXIDASE-RELATED"/>
    <property type="match status" value="1"/>
</dbReference>
<dbReference type="Gene3D" id="3.10.129.10">
    <property type="entry name" value="Hotdog Thioesterase"/>
    <property type="match status" value="2"/>
</dbReference>
<comment type="caution">
    <text evidence="2">The sequence shown here is derived from an EMBL/GenBank/DDBJ whole genome shotgun (WGS) entry which is preliminary data.</text>
</comment>
<name>A0A2S8BMU5_9MYCO</name>
<dbReference type="CDD" id="cd03451">
    <property type="entry name" value="FkbR2"/>
    <property type="match status" value="1"/>
</dbReference>
<dbReference type="EC" id="4.2.1.148" evidence="2"/>
<protein>
    <submittedName>
        <fullName evidence="2">Beta-methylmalyl-CoA dehydratase</fullName>
        <ecNumber evidence="2">4.2.1.148</ecNumber>
    </submittedName>
</protein>
<dbReference type="EMBL" id="PPEA01000254">
    <property type="protein sequence ID" value="PQM47958.1"/>
    <property type="molecule type" value="Genomic_DNA"/>
</dbReference>
<evidence type="ECO:0000256" key="1">
    <source>
        <dbReference type="SAM" id="MobiDB-lite"/>
    </source>
</evidence>
<dbReference type="Proteomes" id="UP000238296">
    <property type="component" value="Unassembled WGS sequence"/>
</dbReference>
<sequence length="332" mass="35856">MTTAVRDSGGPFFDELCKGMVFDSAPAMSLTSGGAAVHQSILGDRLRLPLDEILSRAVTGSASVIAHPGYVCDVAIGQSTLATQRVKANLFYRGLKFHRFPEIGDTLYTRTEVVGLKRNTSKPGRPPSGLAALRITTVDQAERLVLDFHRCAMLPLRGEAATDGQDDDLTAAGDDPGPAPDATANWDHEAFRHRVPGPHFDPTLSGKTYRSTADLVSGATELARLTLNIAVTHHDSRVSGERLVYGGHTIGLALAQVTRALPNLATVLGWTSCDHVGPVREGDTLYSDIHIEDARPLPSRRGGVLFLRSLVYAVGTAEDRRVLDWRFTALHF</sequence>
<organism evidence="2 3">
    <name type="scientific">Mycobacterium talmoniae</name>
    <dbReference type="NCBI Taxonomy" id="1858794"/>
    <lineage>
        <taxon>Bacteria</taxon>
        <taxon>Bacillati</taxon>
        <taxon>Actinomycetota</taxon>
        <taxon>Actinomycetes</taxon>
        <taxon>Mycobacteriales</taxon>
        <taxon>Mycobacteriaceae</taxon>
        <taxon>Mycobacterium</taxon>
    </lineage>
</organism>
<feature type="compositionally biased region" description="Low complexity" evidence="1">
    <location>
        <begin position="170"/>
        <end position="184"/>
    </location>
</feature>
<dbReference type="InterPro" id="IPR029069">
    <property type="entry name" value="HotDog_dom_sf"/>
</dbReference>
<dbReference type="SUPFAM" id="SSF54637">
    <property type="entry name" value="Thioesterase/thiol ester dehydrase-isomerase"/>
    <property type="match status" value="2"/>
</dbReference>
<proteinExistence type="predicted"/>
<dbReference type="PIRSF" id="PIRSF021494">
    <property type="entry name" value="Rv0216_prd"/>
    <property type="match status" value="1"/>
</dbReference>
<reference evidence="2 3" key="1">
    <citation type="journal article" date="2017" name="Int. J. Syst. Evol. Microbiol.">
        <title>Mycobacterium talmoniae sp. nov., a slowly growing mycobacterium isolated from human respiratory samples.</title>
        <authorList>
            <person name="Davidson R.M."/>
            <person name="DeGroote M.A."/>
            <person name="Marola J.L."/>
            <person name="Buss S."/>
            <person name="Jones V."/>
            <person name="McNeil M.R."/>
            <person name="Freifeld A.G."/>
            <person name="Elaine Epperson L."/>
            <person name="Hasan N.A."/>
            <person name="Jackson M."/>
            <person name="Iwen P.C."/>
            <person name="Salfinger M."/>
            <person name="Strong M."/>
        </authorList>
    </citation>
    <scope>NUCLEOTIDE SEQUENCE [LARGE SCALE GENOMIC DNA]</scope>
    <source>
        <strain evidence="2 3">ATCC BAA-2683</strain>
    </source>
</reference>